<organism evidence="1 2">
    <name type="scientific">Burkholderia cenocepacia</name>
    <dbReference type="NCBI Taxonomy" id="95486"/>
    <lineage>
        <taxon>Bacteria</taxon>
        <taxon>Pseudomonadati</taxon>
        <taxon>Pseudomonadota</taxon>
        <taxon>Betaproteobacteria</taxon>
        <taxon>Burkholderiales</taxon>
        <taxon>Burkholderiaceae</taxon>
        <taxon>Burkholderia</taxon>
        <taxon>Burkholderia cepacia complex</taxon>
    </lineage>
</organism>
<proteinExistence type="predicted"/>
<dbReference type="KEGG" id="bcen:DM39_5109"/>
<dbReference type="AlphaFoldDB" id="A0AAN0RY33"/>
<dbReference type="SUPFAM" id="SSF53850">
    <property type="entry name" value="Periplasmic binding protein-like II"/>
    <property type="match status" value="1"/>
</dbReference>
<gene>
    <name evidence="1" type="ORF">DM39_5109</name>
</gene>
<accession>A0AAN0RY33</accession>
<reference evidence="1 2" key="1">
    <citation type="submission" date="2014-05" db="EMBL/GenBank/DDBJ databases">
        <authorList>
            <person name="Bishop-Lilly K.A."/>
            <person name="Broomall S.M."/>
            <person name="Chain P.S."/>
            <person name="Chertkov O."/>
            <person name="Coyne S.R."/>
            <person name="Daligault H.E."/>
            <person name="Davenport K.W."/>
            <person name="Erkkila T."/>
            <person name="Frey K.G."/>
            <person name="Gibbons H.S."/>
            <person name="Gu W."/>
            <person name="Jaissle J."/>
            <person name="Johnson S.L."/>
            <person name="Koroleva G.I."/>
            <person name="Ladner J.T."/>
            <person name="Lo C.-C."/>
            <person name="Minogue T.D."/>
            <person name="Munk C."/>
            <person name="Palacios G.F."/>
            <person name="Redden C.L."/>
            <person name="Rosenzweig C.N."/>
            <person name="Scholz M.B."/>
            <person name="Teshima H."/>
            <person name="Xu Y."/>
        </authorList>
    </citation>
    <scope>NUCLEOTIDE SEQUENCE [LARGE SCALE GENOMIC DNA]</scope>
    <source>
        <strain evidence="1 2">DDS 22E-1</strain>
    </source>
</reference>
<protein>
    <submittedName>
        <fullName evidence="1">4,5-dihydroxyphthalate decarboxylase</fullName>
    </submittedName>
</protein>
<dbReference type="Proteomes" id="UP000029413">
    <property type="component" value="Chromosome 2"/>
</dbReference>
<keyword evidence="2" id="KW-1185">Reference proteome</keyword>
<name>A0AAN0RY33_9BURK</name>
<dbReference type="EMBL" id="CP007784">
    <property type="protein sequence ID" value="AIO35977.1"/>
    <property type="molecule type" value="Genomic_DNA"/>
</dbReference>
<sequence>MKVPITVACWEYDRTRALFDGRVTIEGCDANWLNLPVEETFFRALNAAEFDVTELSFSSYTMLRSRGECPYVAIPVFLSRSFRHSGIYIRTDLGIERPEDLAGRPIGTPEYQLTAGVWQRGLLQDRYGVAPSAVEWWTGGVEEPGRREKVPYTAPPGTHVKPIPDTETLTEWLRDGRIHALIAPRAPQCFIDREPNIGRLFPDFATVERDYFDDTKIFPIMHVVGIRESLVAAHPWLASSVFKAFVQAKRVAESELNQQAALKVMLPWLVSEYESTVARMGRNWWSYGVQGNERSLDAFVRYHHEQGLSGKRMAMEDLFASSTLDVARI</sequence>
<evidence type="ECO:0000313" key="1">
    <source>
        <dbReference type="EMBL" id="AIO35977.1"/>
    </source>
</evidence>
<evidence type="ECO:0000313" key="2">
    <source>
        <dbReference type="Proteomes" id="UP000029413"/>
    </source>
</evidence>